<proteinExistence type="predicted"/>
<dbReference type="PANTHER" id="PTHR47074">
    <property type="entry name" value="BNAC02G40300D PROTEIN"/>
    <property type="match status" value="1"/>
</dbReference>
<dbReference type="AlphaFoldDB" id="A0A8J6CY30"/>
<dbReference type="PANTHER" id="PTHR47074:SF75">
    <property type="entry name" value="RNASE H TYPE-1 DOMAIN-CONTAINING PROTEIN"/>
    <property type="match status" value="1"/>
</dbReference>
<dbReference type="InterPro" id="IPR052929">
    <property type="entry name" value="RNase_H-like_EbsB-rel"/>
</dbReference>
<evidence type="ECO:0000313" key="1">
    <source>
        <dbReference type="EMBL" id="KAG8487731.1"/>
    </source>
</evidence>
<dbReference type="EMBL" id="JAHUZN010000007">
    <property type="protein sequence ID" value="KAG8487731.1"/>
    <property type="molecule type" value="Genomic_DNA"/>
</dbReference>
<organism evidence="1 2">
    <name type="scientific">Gossypium anomalum</name>
    <dbReference type="NCBI Taxonomy" id="47600"/>
    <lineage>
        <taxon>Eukaryota</taxon>
        <taxon>Viridiplantae</taxon>
        <taxon>Streptophyta</taxon>
        <taxon>Embryophyta</taxon>
        <taxon>Tracheophyta</taxon>
        <taxon>Spermatophyta</taxon>
        <taxon>Magnoliopsida</taxon>
        <taxon>eudicotyledons</taxon>
        <taxon>Gunneridae</taxon>
        <taxon>Pentapetalae</taxon>
        <taxon>rosids</taxon>
        <taxon>malvids</taxon>
        <taxon>Malvales</taxon>
        <taxon>Malvaceae</taxon>
        <taxon>Malvoideae</taxon>
        <taxon>Gossypium</taxon>
    </lineage>
</organism>
<dbReference type="OrthoDB" id="1746862at2759"/>
<dbReference type="Proteomes" id="UP000701853">
    <property type="component" value="Chromosome 7"/>
</dbReference>
<sequence>MGGALWNVQLVLFFQRWLHSFPSKRLQLVRSMAFFATIWSIWLWRNSMVYNGKIFDIIQLFETVKLRLGWWSKAQRPTVATSLNDFFWAPPKKSVDNMPTVSWRLPPFGSLKFNVNASVLGSYGSAGIDGILRNHLGPSLVIFSKAIGVVDPVLAETIAIKEALKIFYASK</sequence>
<protein>
    <recommendedName>
        <fullName evidence="3">RNase H type-1 domain-containing protein</fullName>
    </recommendedName>
</protein>
<accession>A0A8J6CY30</accession>
<comment type="caution">
    <text evidence="1">The sequence shown here is derived from an EMBL/GenBank/DDBJ whole genome shotgun (WGS) entry which is preliminary data.</text>
</comment>
<keyword evidence="2" id="KW-1185">Reference proteome</keyword>
<gene>
    <name evidence="1" type="ORF">CXB51_018526</name>
</gene>
<evidence type="ECO:0008006" key="3">
    <source>
        <dbReference type="Google" id="ProtNLM"/>
    </source>
</evidence>
<name>A0A8J6CY30_9ROSI</name>
<evidence type="ECO:0000313" key="2">
    <source>
        <dbReference type="Proteomes" id="UP000701853"/>
    </source>
</evidence>
<reference evidence="1 2" key="1">
    <citation type="journal article" date="2021" name="bioRxiv">
        <title>The Gossypium anomalum genome as a resource for cotton improvement and evolutionary analysis of hybrid incompatibility.</title>
        <authorList>
            <person name="Grover C.E."/>
            <person name="Yuan D."/>
            <person name="Arick M.A."/>
            <person name="Miller E.R."/>
            <person name="Hu G."/>
            <person name="Peterson D.G."/>
            <person name="Wendel J.F."/>
            <person name="Udall J.A."/>
        </authorList>
    </citation>
    <scope>NUCLEOTIDE SEQUENCE [LARGE SCALE GENOMIC DNA]</scope>
    <source>
        <strain evidence="1">JFW-Udall</strain>
        <tissue evidence="1">Leaf</tissue>
    </source>
</reference>